<evidence type="ECO:0000313" key="5">
    <source>
        <dbReference type="Proteomes" id="UP000587760"/>
    </source>
</evidence>
<comment type="caution">
    <text evidence="4">The sequence shown here is derived from an EMBL/GenBank/DDBJ whole genome shotgun (WGS) entry which is preliminary data.</text>
</comment>
<dbReference type="InterPro" id="IPR001647">
    <property type="entry name" value="HTH_TetR"/>
</dbReference>
<dbReference type="AlphaFoldDB" id="A0A841R9R9"/>
<evidence type="ECO:0000256" key="1">
    <source>
        <dbReference type="ARBA" id="ARBA00023125"/>
    </source>
</evidence>
<dbReference type="RefSeq" id="WP_184744169.1">
    <property type="nucleotide sequence ID" value="NZ_JACHGJ010000001.1"/>
</dbReference>
<protein>
    <submittedName>
        <fullName evidence="4">AcrR family transcriptional regulator</fullName>
    </submittedName>
</protein>
<dbReference type="PROSITE" id="PS01081">
    <property type="entry name" value="HTH_TETR_1"/>
    <property type="match status" value="1"/>
</dbReference>
<dbReference type="PRINTS" id="PR00455">
    <property type="entry name" value="HTHTETR"/>
</dbReference>
<dbReference type="InterPro" id="IPR009057">
    <property type="entry name" value="Homeodomain-like_sf"/>
</dbReference>
<evidence type="ECO:0000256" key="2">
    <source>
        <dbReference type="PROSITE-ProRule" id="PRU00335"/>
    </source>
</evidence>
<name>A0A841R9R9_9SPIO</name>
<evidence type="ECO:0000313" key="4">
    <source>
        <dbReference type="EMBL" id="MBB6479202.1"/>
    </source>
</evidence>
<dbReference type="GO" id="GO:0003677">
    <property type="term" value="F:DNA binding"/>
    <property type="evidence" value="ECO:0007669"/>
    <property type="project" value="UniProtKB-UniRule"/>
</dbReference>
<dbReference type="EMBL" id="JACHGJ010000001">
    <property type="protein sequence ID" value="MBB6479202.1"/>
    <property type="molecule type" value="Genomic_DNA"/>
</dbReference>
<feature type="domain" description="HTH tetR-type" evidence="3">
    <location>
        <begin position="7"/>
        <end position="67"/>
    </location>
</feature>
<gene>
    <name evidence="4" type="ORF">HNR50_000835</name>
</gene>
<dbReference type="PROSITE" id="PS50977">
    <property type="entry name" value="HTH_TETR_2"/>
    <property type="match status" value="1"/>
</dbReference>
<dbReference type="PANTHER" id="PTHR43479:SF11">
    <property type="entry name" value="ACREF_ENVCD OPERON REPRESSOR-RELATED"/>
    <property type="match status" value="1"/>
</dbReference>
<feature type="DNA-binding region" description="H-T-H motif" evidence="2">
    <location>
        <begin position="30"/>
        <end position="49"/>
    </location>
</feature>
<organism evidence="4 5">
    <name type="scientific">Spirochaeta isovalerica</name>
    <dbReference type="NCBI Taxonomy" id="150"/>
    <lineage>
        <taxon>Bacteria</taxon>
        <taxon>Pseudomonadati</taxon>
        <taxon>Spirochaetota</taxon>
        <taxon>Spirochaetia</taxon>
        <taxon>Spirochaetales</taxon>
        <taxon>Spirochaetaceae</taxon>
        <taxon>Spirochaeta</taxon>
    </lineage>
</organism>
<dbReference type="SUPFAM" id="SSF46689">
    <property type="entry name" value="Homeodomain-like"/>
    <property type="match status" value="1"/>
</dbReference>
<dbReference type="InterPro" id="IPR023772">
    <property type="entry name" value="DNA-bd_HTH_TetR-type_CS"/>
</dbReference>
<sequence>MARSRDDNKRKAVMDSAVFLFSSKGYAATSIQDIVAHSGLSVGTVYNYFANKEELLTSLIEEGWAEFFEEIKEGIKSRQGKGSFEYFYNILFDTVLENIDLASLLINEPLLYPKLEKIAGDIFGILQDNPEILPENINRMMGYQYDKSIFYASALGTIQAIKLAKRGYIDIDADSLKMSIGRIFIEKKPSE</sequence>
<dbReference type="PANTHER" id="PTHR43479">
    <property type="entry name" value="ACREF/ENVCD OPERON REPRESSOR-RELATED"/>
    <property type="match status" value="1"/>
</dbReference>
<dbReference type="InterPro" id="IPR050624">
    <property type="entry name" value="HTH-type_Tx_Regulator"/>
</dbReference>
<dbReference type="Gene3D" id="1.10.357.10">
    <property type="entry name" value="Tetracycline Repressor, domain 2"/>
    <property type="match status" value="1"/>
</dbReference>
<dbReference type="Proteomes" id="UP000587760">
    <property type="component" value="Unassembled WGS sequence"/>
</dbReference>
<evidence type="ECO:0000259" key="3">
    <source>
        <dbReference type="PROSITE" id="PS50977"/>
    </source>
</evidence>
<reference evidence="4 5" key="1">
    <citation type="submission" date="2020-08" db="EMBL/GenBank/DDBJ databases">
        <title>Genomic Encyclopedia of Type Strains, Phase IV (KMG-IV): sequencing the most valuable type-strain genomes for metagenomic binning, comparative biology and taxonomic classification.</title>
        <authorList>
            <person name="Goeker M."/>
        </authorList>
    </citation>
    <scope>NUCLEOTIDE SEQUENCE [LARGE SCALE GENOMIC DNA]</scope>
    <source>
        <strain evidence="4 5">DSM 2461</strain>
    </source>
</reference>
<keyword evidence="1 2" id="KW-0238">DNA-binding</keyword>
<proteinExistence type="predicted"/>
<accession>A0A841R9R9</accession>
<dbReference type="Pfam" id="PF00440">
    <property type="entry name" value="TetR_N"/>
    <property type="match status" value="1"/>
</dbReference>
<keyword evidence="5" id="KW-1185">Reference proteome</keyword>